<feature type="transmembrane region" description="Helical" evidence="2">
    <location>
        <begin position="30"/>
        <end position="54"/>
    </location>
</feature>
<feature type="transmembrane region" description="Helical" evidence="2">
    <location>
        <begin position="66"/>
        <end position="84"/>
    </location>
</feature>
<feature type="transmembrane region" description="Helical" evidence="2">
    <location>
        <begin position="7"/>
        <end position="24"/>
    </location>
</feature>
<protein>
    <submittedName>
        <fullName evidence="3">Uncharacterized protein</fullName>
    </submittedName>
</protein>
<dbReference type="Proteomes" id="UP000192578">
    <property type="component" value="Unassembled WGS sequence"/>
</dbReference>
<evidence type="ECO:0000256" key="1">
    <source>
        <dbReference type="SAM" id="MobiDB-lite"/>
    </source>
</evidence>
<feature type="compositionally biased region" description="Basic and acidic residues" evidence="1">
    <location>
        <begin position="204"/>
        <end position="234"/>
    </location>
</feature>
<dbReference type="OrthoDB" id="10600040at2759"/>
<gene>
    <name evidence="3" type="ORF">BV898_17674</name>
</gene>
<dbReference type="AlphaFoldDB" id="A0A9X6RMD5"/>
<proteinExistence type="predicted"/>
<keyword evidence="2" id="KW-0812">Transmembrane</keyword>
<evidence type="ECO:0000256" key="2">
    <source>
        <dbReference type="SAM" id="Phobius"/>
    </source>
</evidence>
<evidence type="ECO:0000313" key="3">
    <source>
        <dbReference type="EMBL" id="OWA53239.1"/>
    </source>
</evidence>
<dbReference type="EMBL" id="MTYJ01000310">
    <property type="protein sequence ID" value="OWA53239.1"/>
    <property type="molecule type" value="Genomic_DNA"/>
</dbReference>
<name>A0A9X6RMD5_HYPEX</name>
<keyword evidence="4" id="KW-1185">Reference proteome</keyword>
<keyword evidence="2" id="KW-0472">Membrane</keyword>
<accession>A0A9X6RMD5</accession>
<reference evidence="4" key="1">
    <citation type="submission" date="2017-01" db="EMBL/GenBank/DDBJ databases">
        <title>Comparative genomics of anhydrobiosis in the tardigrade Hypsibius dujardini.</title>
        <authorList>
            <person name="Yoshida Y."/>
            <person name="Koutsovoulos G."/>
            <person name="Laetsch D."/>
            <person name="Stevens L."/>
            <person name="Kumar S."/>
            <person name="Horikawa D."/>
            <person name="Ishino K."/>
            <person name="Komine S."/>
            <person name="Tomita M."/>
            <person name="Blaxter M."/>
            <person name="Arakawa K."/>
        </authorList>
    </citation>
    <scope>NUCLEOTIDE SEQUENCE [LARGE SCALE GENOMIC DNA]</scope>
    <source>
        <strain evidence="4">Z151</strain>
    </source>
</reference>
<feature type="compositionally biased region" description="Low complexity" evidence="1">
    <location>
        <begin position="246"/>
        <end position="258"/>
    </location>
</feature>
<evidence type="ECO:0000313" key="4">
    <source>
        <dbReference type="Proteomes" id="UP000192578"/>
    </source>
</evidence>
<sequence>MLLGMGTAEIVIGIPILIAAILGNCSPLTIAMAAWISFHGLVGLLVGAFFYILYNPSPRIKNISRLVFFTTIVIGILLGIAAALEGGIARQTGQRLYLREVDQHQTIPTTPRPFHWYYQYDFELFFGVFGALFEACLLAFGVWSIFADRAKERELLTLANSRKSSAASMTALRMNMAQAQLKHSHSGFFNKKTEEELEEEAAKKRAKEAAKAEAEANNEKAQKTAAKKSTDLKAPKAAVENPTNSAAAAEEGVRVAGGDVSKHAAIVMPQTGRGTPKN</sequence>
<comment type="caution">
    <text evidence="3">The sequence shown here is derived from an EMBL/GenBank/DDBJ whole genome shotgun (WGS) entry which is preliminary data.</text>
</comment>
<organism evidence="3 4">
    <name type="scientific">Hypsibius exemplaris</name>
    <name type="common">Freshwater tardigrade</name>
    <dbReference type="NCBI Taxonomy" id="2072580"/>
    <lineage>
        <taxon>Eukaryota</taxon>
        <taxon>Metazoa</taxon>
        <taxon>Ecdysozoa</taxon>
        <taxon>Tardigrada</taxon>
        <taxon>Eutardigrada</taxon>
        <taxon>Parachela</taxon>
        <taxon>Hypsibioidea</taxon>
        <taxon>Hypsibiidae</taxon>
        <taxon>Hypsibius</taxon>
    </lineage>
</organism>
<keyword evidence="2" id="KW-1133">Transmembrane helix</keyword>
<feature type="transmembrane region" description="Helical" evidence="2">
    <location>
        <begin position="124"/>
        <end position="146"/>
    </location>
</feature>
<feature type="region of interest" description="Disordered" evidence="1">
    <location>
        <begin position="204"/>
        <end position="278"/>
    </location>
</feature>